<dbReference type="EMBL" id="FNCC01000003">
    <property type="protein sequence ID" value="SDF76555.1"/>
    <property type="molecule type" value="Genomic_DNA"/>
</dbReference>
<organism evidence="2 3">
    <name type="scientific">Lentzea fradiae</name>
    <dbReference type="NCBI Taxonomy" id="200378"/>
    <lineage>
        <taxon>Bacteria</taxon>
        <taxon>Bacillati</taxon>
        <taxon>Actinomycetota</taxon>
        <taxon>Actinomycetes</taxon>
        <taxon>Pseudonocardiales</taxon>
        <taxon>Pseudonocardiaceae</taxon>
        <taxon>Lentzea</taxon>
    </lineage>
</organism>
<dbReference type="RefSeq" id="WP_143035861.1">
    <property type="nucleotide sequence ID" value="NZ_FNCC01000003.1"/>
</dbReference>
<accession>A0A1G7NR48</accession>
<reference evidence="3" key="1">
    <citation type="submission" date="2016-10" db="EMBL/GenBank/DDBJ databases">
        <authorList>
            <person name="Varghese N."/>
            <person name="Submissions S."/>
        </authorList>
    </citation>
    <scope>NUCLEOTIDE SEQUENCE [LARGE SCALE GENOMIC DNA]</scope>
    <source>
        <strain evidence="3">CGMCC 4.3506</strain>
    </source>
</reference>
<feature type="transmembrane region" description="Helical" evidence="1">
    <location>
        <begin position="37"/>
        <end position="57"/>
    </location>
</feature>
<keyword evidence="1" id="KW-0472">Membrane</keyword>
<feature type="transmembrane region" description="Helical" evidence="1">
    <location>
        <begin position="102"/>
        <end position="120"/>
    </location>
</feature>
<proteinExistence type="predicted"/>
<keyword evidence="1" id="KW-0812">Transmembrane</keyword>
<sequence length="187" mass="19571">MRPLALYARSRGIPASLVALPVVALASWWMLHDPWTTLGASLTALAAVLVVTTGLAGQDPELDASTALPWPVWRLGHLLVAAVLAAVAMVAVQQFGDVRYELAFIVRDAAGLTGLAGLTAAVAGARMAAVAPVLWWAVAAIMPPGDSLTWRITTWPLGSPDDAVTQWIAAVLFVTGLAAYALRGGRR</sequence>
<evidence type="ECO:0000313" key="3">
    <source>
        <dbReference type="Proteomes" id="UP000199623"/>
    </source>
</evidence>
<feature type="transmembrane region" description="Helical" evidence="1">
    <location>
        <begin position="78"/>
        <end position="96"/>
    </location>
</feature>
<evidence type="ECO:0000256" key="1">
    <source>
        <dbReference type="SAM" id="Phobius"/>
    </source>
</evidence>
<feature type="transmembrane region" description="Helical" evidence="1">
    <location>
        <begin position="127"/>
        <end position="144"/>
    </location>
</feature>
<dbReference type="Proteomes" id="UP000199623">
    <property type="component" value="Unassembled WGS sequence"/>
</dbReference>
<dbReference type="OrthoDB" id="3428801at2"/>
<dbReference type="STRING" id="200378.SAMN05216553_103169"/>
<feature type="transmembrane region" description="Helical" evidence="1">
    <location>
        <begin position="164"/>
        <end position="182"/>
    </location>
</feature>
<gene>
    <name evidence="2" type="ORF">SAMN05216553_103169</name>
</gene>
<keyword evidence="3" id="KW-1185">Reference proteome</keyword>
<dbReference type="AlphaFoldDB" id="A0A1G7NR48"/>
<name>A0A1G7NR48_9PSEU</name>
<evidence type="ECO:0000313" key="2">
    <source>
        <dbReference type="EMBL" id="SDF76555.1"/>
    </source>
</evidence>
<keyword evidence="1" id="KW-1133">Transmembrane helix</keyword>
<protein>
    <submittedName>
        <fullName evidence="2">Uncharacterized protein</fullName>
    </submittedName>
</protein>
<feature type="transmembrane region" description="Helical" evidence="1">
    <location>
        <begin position="12"/>
        <end position="31"/>
    </location>
</feature>